<feature type="compositionally biased region" description="Polar residues" evidence="1">
    <location>
        <begin position="363"/>
        <end position="372"/>
    </location>
</feature>
<dbReference type="GO" id="GO:0043709">
    <property type="term" value="P:cell adhesion involved in single-species biofilm formation"/>
    <property type="evidence" value="ECO:0007669"/>
    <property type="project" value="TreeGrafter"/>
</dbReference>
<dbReference type="EMBL" id="QGGL01000017">
    <property type="protein sequence ID" value="PWK07416.1"/>
    <property type="molecule type" value="Genomic_DNA"/>
</dbReference>
<dbReference type="Pfam" id="PF00990">
    <property type="entry name" value="GGDEF"/>
    <property type="match status" value="1"/>
</dbReference>
<dbReference type="CDD" id="cd01949">
    <property type="entry name" value="GGDEF"/>
    <property type="match status" value="1"/>
</dbReference>
<reference evidence="4 5" key="1">
    <citation type="submission" date="2018-05" db="EMBL/GenBank/DDBJ databases">
        <title>Genomic Encyclopedia of Type Strains, Phase IV (KMG-IV): sequencing the most valuable type-strain genomes for metagenomic binning, comparative biology and taxonomic classification.</title>
        <authorList>
            <person name="Goeker M."/>
        </authorList>
    </citation>
    <scope>NUCLEOTIDE SEQUENCE [LARGE SCALE GENOMIC DNA]</scope>
    <source>
        <strain evidence="4 5">DSM 18773</strain>
    </source>
</reference>
<dbReference type="InterPro" id="IPR043128">
    <property type="entry name" value="Rev_trsase/Diguanyl_cyclase"/>
</dbReference>
<dbReference type="InterPro" id="IPR029787">
    <property type="entry name" value="Nucleotide_cyclase"/>
</dbReference>
<dbReference type="NCBIfam" id="TIGR00254">
    <property type="entry name" value="GGDEF"/>
    <property type="match status" value="1"/>
</dbReference>
<dbReference type="SMART" id="SM00267">
    <property type="entry name" value="GGDEF"/>
    <property type="match status" value="1"/>
</dbReference>
<dbReference type="PANTHER" id="PTHR45138:SF9">
    <property type="entry name" value="DIGUANYLATE CYCLASE DGCM-RELATED"/>
    <property type="match status" value="1"/>
</dbReference>
<comment type="caution">
    <text evidence="4">The sequence shown here is derived from an EMBL/GenBank/DDBJ whole genome shotgun (WGS) entry which is preliminary data.</text>
</comment>
<dbReference type="SUPFAM" id="SSF55073">
    <property type="entry name" value="Nucleotide cyclase"/>
    <property type="match status" value="1"/>
</dbReference>
<feature type="transmembrane region" description="Helical" evidence="2">
    <location>
        <begin position="78"/>
        <end position="101"/>
    </location>
</feature>
<dbReference type="RefSeq" id="WP_109690581.1">
    <property type="nucleotide sequence ID" value="NZ_QGGL01000017.1"/>
</dbReference>
<keyword evidence="2" id="KW-1133">Transmembrane helix</keyword>
<proteinExistence type="predicted"/>
<sequence>MKGVIVMLTTLRYSAIAYSAVVVIICLLVPDLMVESSTRRVLFGIGMLGICVFALRATKLHSFRAPRLILYTMGQLCMIGLVYQATLVHFGVVFLHLVIITYSYVASQWKREWLGVLLIVPSYLFMHTIVAPHEAGYVGYWLFFDSLALSIDCGIGAYLGKKDREMANLVRQLQSANELLRKRSLIDPLTGLLQKDIFRQEVEDRLQSLSTRDRGYLFFFDIDDFKRVNDTYGHPFGDLVLQAVSSVLLEEAADRNNSVHGAALGHAHGVAGRFGGEEMVLFLCHLDEQSARQLAERLRVRISQLRFATADGHTVTITASIGVSGAGPTGVYQAMVEGADQAMYAVKRNGKNGHRFDSDAPLHTNQHMQMMT</sequence>
<evidence type="ECO:0000259" key="3">
    <source>
        <dbReference type="PROSITE" id="PS50887"/>
    </source>
</evidence>
<dbReference type="InterPro" id="IPR050469">
    <property type="entry name" value="Diguanylate_Cyclase"/>
</dbReference>
<keyword evidence="5" id="KW-1185">Reference proteome</keyword>
<accession>A0A316D4C0</accession>
<feature type="transmembrane region" description="Helical" evidence="2">
    <location>
        <begin position="15"/>
        <end position="34"/>
    </location>
</feature>
<dbReference type="GO" id="GO:1902201">
    <property type="term" value="P:negative regulation of bacterial-type flagellum-dependent cell motility"/>
    <property type="evidence" value="ECO:0007669"/>
    <property type="project" value="TreeGrafter"/>
</dbReference>
<dbReference type="PANTHER" id="PTHR45138">
    <property type="entry name" value="REGULATORY COMPONENTS OF SENSORY TRANSDUCTION SYSTEM"/>
    <property type="match status" value="1"/>
</dbReference>
<evidence type="ECO:0000313" key="4">
    <source>
        <dbReference type="EMBL" id="PWK07416.1"/>
    </source>
</evidence>
<evidence type="ECO:0000256" key="2">
    <source>
        <dbReference type="SAM" id="Phobius"/>
    </source>
</evidence>
<keyword evidence="2" id="KW-0472">Membrane</keyword>
<feature type="transmembrane region" description="Helical" evidence="2">
    <location>
        <begin position="113"/>
        <end position="132"/>
    </location>
</feature>
<dbReference type="Proteomes" id="UP000245634">
    <property type="component" value="Unassembled WGS sequence"/>
</dbReference>
<feature type="transmembrane region" description="Helical" evidence="2">
    <location>
        <begin position="138"/>
        <end position="159"/>
    </location>
</feature>
<dbReference type="GO" id="GO:0005886">
    <property type="term" value="C:plasma membrane"/>
    <property type="evidence" value="ECO:0007669"/>
    <property type="project" value="TreeGrafter"/>
</dbReference>
<name>A0A316D4C0_9BACL</name>
<dbReference type="Gene3D" id="3.30.70.270">
    <property type="match status" value="1"/>
</dbReference>
<feature type="transmembrane region" description="Helical" evidence="2">
    <location>
        <begin position="41"/>
        <end position="58"/>
    </location>
</feature>
<dbReference type="AlphaFoldDB" id="A0A316D4C0"/>
<keyword evidence="2" id="KW-0812">Transmembrane</keyword>
<feature type="region of interest" description="Disordered" evidence="1">
    <location>
        <begin position="353"/>
        <end position="372"/>
    </location>
</feature>
<dbReference type="OrthoDB" id="9759607at2"/>
<organism evidence="4 5">
    <name type="scientific">Tumebacillus permanentifrigoris</name>
    <dbReference type="NCBI Taxonomy" id="378543"/>
    <lineage>
        <taxon>Bacteria</taxon>
        <taxon>Bacillati</taxon>
        <taxon>Bacillota</taxon>
        <taxon>Bacilli</taxon>
        <taxon>Bacillales</taxon>
        <taxon>Alicyclobacillaceae</taxon>
        <taxon>Tumebacillus</taxon>
    </lineage>
</organism>
<evidence type="ECO:0000256" key="1">
    <source>
        <dbReference type="SAM" id="MobiDB-lite"/>
    </source>
</evidence>
<evidence type="ECO:0000313" key="5">
    <source>
        <dbReference type="Proteomes" id="UP000245634"/>
    </source>
</evidence>
<dbReference type="PROSITE" id="PS50887">
    <property type="entry name" value="GGDEF"/>
    <property type="match status" value="1"/>
</dbReference>
<protein>
    <submittedName>
        <fullName evidence="4">Diguanylate cyclase (GGDEF)-like protein</fullName>
    </submittedName>
</protein>
<dbReference type="InterPro" id="IPR000160">
    <property type="entry name" value="GGDEF_dom"/>
</dbReference>
<gene>
    <name evidence="4" type="ORF">C7459_11714</name>
</gene>
<dbReference type="GO" id="GO:0052621">
    <property type="term" value="F:diguanylate cyclase activity"/>
    <property type="evidence" value="ECO:0007669"/>
    <property type="project" value="TreeGrafter"/>
</dbReference>
<feature type="domain" description="GGDEF" evidence="3">
    <location>
        <begin position="213"/>
        <end position="359"/>
    </location>
</feature>